<dbReference type="PROSITE" id="PS00352">
    <property type="entry name" value="CSD_1"/>
    <property type="match status" value="1"/>
</dbReference>
<dbReference type="GO" id="GO:0005829">
    <property type="term" value="C:cytosol"/>
    <property type="evidence" value="ECO:0007669"/>
    <property type="project" value="UniProtKB-ARBA"/>
</dbReference>
<dbReference type="CDD" id="cd04458">
    <property type="entry name" value="CSP_CDS"/>
    <property type="match status" value="1"/>
</dbReference>
<accession>A0A1T5A1F2</accession>
<reference evidence="4 5" key="1">
    <citation type="submission" date="2017-02" db="EMBL/GenBank/DDBJ databases">
        <authorList>
            <person name="Peterson S.W."/>
        </authorList>
    </citation>
    <scope>NUCLEOTIDE SEQUENCE [LARGE SCALE GENOMIC DNA]</scope>
    <source>
        <strain evidence="4 5">DSM 22899</strain>
    </source>
</reference>
<evidence type="ECO:0000256" key="2">
    <source>
        <dbReference type="SAM" id="MobiDB-lite"/>
    </source>
</evidence>
<dbReference type="InterPro" id="IPR002059">
    <property type="entry name" value="CSP_DNA-bd"/>
</dbReference>
<name>A0A1T5A1F2_9SPHI</name>
<dbReference type="SMART" id="SM00357">
    <property type="entry name" value="CSP"/>
    <property type="match status" value="1"/>
</dbReference>
<feature type="domain" description="CSD" evidence="3">
    <location>
        <begin position="88"/>
        <end position="152"/>
    </location>
</feature>
<evidence type="ECO:0000313" key="4">
    <source>
        <dbReference type="EMBL" id="SKB28587.1"/>
    </source>
</evidence>
<dbReference type="OrthoDB" id="1493235at2"/>
<comment type="subcellular location">
    <subcellularLocation>
        <location evidence="1">Cytoplasm</location>
    </subcellularLocation>
</comment>
<dbReference type="Proteomes" id="UP000190541">
    <property type="component" value="Unassembled WGS sequence"/>
</dbReference>
<dbReference type="GO" id="GO:0003676">
    <property type="term" value="F:nucleic acid binding"/>
    <property type="evidence" value="ECO:0007669"/>
    <property type="project" value="InterPro"/>
</dbReference>
<evidence type="ECO:0000313" key="5">
    <source>
        <dbReference type="Proteomes" id="UP000190541"/>
    </source>
</evidence>
<keyword evidence="5" id="KW-1185">Reference proteome</keyword>
<sequence>MAKSQETFNKKERAKKKLQKRKEKELRRDEKRHEPSSKGKSLDDMIAYVDENGNISSTPPDPKKVKKIAVEDIVIDTPKEAPVDPDALPTGIITYFDAAKGYGFITNQQSQERIFVHVKSLAEPGVTLATGDKVEYTATKGPRGLQAESVRKI</sequence>
<dbReference type="InterPro" id="IPR019844">
    <property type="entry name" value="CSD_CS"/>
</dbReference>
<feature type="region of interest" description="Disordered" evidence="2">
    <location>
        <begin position="1"/>
        <end position="44"/>
    </location>
</feature>
<feature type="compositionally biased region" description="Basic and acidic residues" evidence="2">
    <location>
        <begin position="22"/>
        <end position="43"/>
    </location>
</feature>
<dbReference type="SUPFAM" id="SSF50249">
    <property type="entry name" value="Nucleic acid-binding proteins"/>
    <property type="match status" value="1"/>
</dbReference>
<dbReference type="PRINTS" id="PR00050">
    <property type="entry name" value="COLDSHOCK"/>
</dbReference>
<dbReference type="EMBL" id="FUYS01000001">
    <property type="protein sequence ID" value="SKB28587.1"/>
    <property type="molecule type" value="Genomic_DNA"/>
</dbReference>
<organism evidence="4 5">
    <name type="scientific">Parapedobacter luteus</name>
    <dbReference type="NCBI Taxonomy" id="623280"/>
    <lineage>
        <taxon>Bacteria</taxon>
        <taxon>Pseudomonadati</taxon>
        <taxon>Bacteroidota</taxon>
        <taxon>Sphingobacteriia</taxon>
        <taxon>Sphingobacteriales</taxon>
        <taxon>Sphingobacteriaceae</taxon>
        <taxon>Parapedobacter</taxon>
    </lineage>
</organism>
<dbReference type="RefSeq" id="WP_079715108.1">
    <property type="nucleotide sequence ID" value="NZ_FUYS01000001.1"/>
</dbReference>
<dbReference type="STRING" id="623280.SAMN05660226_00397"/>
<dbReference type="PROSITE" id="PS51857">
    <property type="entry name" value="CSD_2"/>
    <property type="match status" value="1"/>
</dbReference>
<dbReference type="AlphaFoldDB" id="A0A1T5A1F2"/>
<dbReference type="InterPro" id="IPR011129">
    <property type="entry name" value="CSD"/>
</dbReference>
<feature type="compositionally biased region" description="Basic residues" evidence="2">
    <location>
        <begin position="12"/>
        <end position="21"/>
    </location>
</feature>
<proteinExistence type="predicted"/>
<dbReference type="Gene3D" id="2.40.50.140">
    <property type="entry name" value="Nucleic acid-binding proteins"/>
    <property type="match status" value="1"/>
</dbReference>
<dbReference type="InterPro" id="IPR012340">
    <property type="entry name" value="NA-bd_OB-fold"/>
</dbReference>
<evidence type="ECO:0000256" key="1">
    <source>
        <dbReference type="RuleBase" id="RU000408"/>
    </source>
</evidence>
<evidence type="ECO:0000259" key="3">
    <source>
        <dbReference type="PROSITE" id="PS51857"/>
    </source>
</evidence>
<protein>
    <submittedName>
        <fullName evidence="4">Cold shock protein, CspA family</fullName>
    </submittedName>
</protein>
<gene>
    <name evidence="4" type="ORF">SAMN05660226_00397</name>
</gene>
<dbReference type="Pfam" id="PF00313">
    <property type="entry name" value="CSD"/>
    <property type="match status" value="1"/>
</dbReference>